<keyword evidence="5" id="KW-0106">Calcium</keyword>
<evidence type="ECO:0000256" key="5">
    <source>
        <dbReference type="ARBA" id="ARBA00022837"/>
    </source>
</evidence>
<dbReference type="InterPro" id="IPR002048">
    <property type="entry name" value="EF_hand_dom"/>
</dbReference>
<evidence type="ECO:0000256" key="4">
    <source>
        <dbReference type="ARBA" id="ARBA00022737"/>
    </source>
</evidence>
<keyword evidence="9" id="KW-1185">Reference proteome</keyword>
<evidence type="ECO:0000256" key="1">
    <source>
        <dbReference type="ARBA" id="ARBA00004496"/>
    </source>
</evidence>
<dbReference type="OrthoDB" id="186625at2759"/>
<gene>
    <name evidence="8" type="ORF">K435DRAFT_811311</name>
</gene>
<dbReference type="InterPro" id="IPR018247">
    <property type="entry name" value="EF_Hand_1_Ca_BS"/>
</dbReference>
<dbReference type="SUPFAM" id="SSF47473">
    <property type="entry name" value="EF-hand"/>
    <property type="match status" value="1"/>
</dbReference>
<dbReference type="Pfam" id="PF13499">
    <property type="entry name" value="EF-hand_7"/>
    <property type="match status" value="1"/>
</dbReference>
<dbReference type="SMART" id="SM00054">
    <property type="entry name" value="EFh"/>
    <property type="match status" value="2"/>
</dbReference>
<keyword evidence="2" id="KW-0963">Cytoplasm</keyword>
<proteinExistence type="predicted"/>
<evidence type="ECO:0000313" key="9">
    <source>
        <dbReference type="Proteomes" id="UP000297245"/>
    </source>
</evidence>
<sequence>MPTTHQNTVTPLPSESQYNEVSATLRAPGGPGGGYGGYDEAPPPDSYGQQPLPDALGISATGSSMGPDTEHQLQDWFAAVNKDKSGRITARDLKRILKNGDWTPFDIETVKKLMSIVDQDRKGTIGFKQYIKEWQVIFRQFDSNNSGSIDGGELGEALSQISFRSYILEVSPRLLNFLQEKYGTTTDGQHQISISFGRFICACFAIKRWTEVFQLDGARNGWSYDEFMYHALTVLETGM</sequence>
<feature type="domain" description="EF-hand" evidence="7">
    <location>
        <begin position="68"/>
        <end position="103"/>
    </location>
</feature>
<evidence type="ECO:0000259" key="7">
    <source>
        <dbReference type="PROSITE" id="PS50222"/>
    </source>
</evidence>
<organism evidence="8 9">
    <name type="scientific">Dendrothele bispora (strain CBS 962.96)</name>
    <dbReference type="NCBI Taxonomy" id="1314807"/>
    <lineage>
        <taxon>Eukaryota</taxon>
        <taxon>Fungi</taxon>
        <taxon>Dikarya</taxon>
        <taxon>Basidiomycota</taxon>
        <taxon>Agaricomycotina</taxon>
        <taxon>Agaricomycetes</taxon>
        <taxon>Agaricomycetidae</taxon>
        <taxon>Agaricales</taxon>
        <taxon>Agaricales incertae sedis</taxon>
        <taxon>Dendrothele</taxon>
    </lineage>
</organism>
<name>A0A4S8KSM8_DENBC</name>
<comment type="subcellular location">
    <subcellularLocation>
        <location evidence="1">Cytoplasm</location>
    </subcellularLocation>
</comment>
<accession>A0A4S8KSM8</accession>
<evidence type="ECO:0000256" key="3">
    <source>
        <dbReference type="ARBA" id="ARBA00022723"/>
    </source>
</evidence>
<dbReference type="AlphaFoldDB" id="A0A4S8KSM8"/>
<dbReference type="GO" id="GO:0005509">
    <property type="term" value="F:calcium ion binding"/>
    <property type="evidence" value="ECO:0007669"/>
    <property type="project" value="InterPro"/>
</dbReference>
<feature type="domain" description="EF-hand" evidence="7">
    <location>
        <begin position="129"/>
        <end position="164"/>
    </location>
</feature>
<reference evidence="8 9" key="1">
    <citation type="journal article" date="2019" name="Nat. Ecol. Evol.">
        <title>Megaphylogeny resolves global patterns of mushroom evolution.</title>
        <authorList>
            <person name="Varga T."/>
            <person name="Krizsan K."/>
            <person name="Foldi C."/>
            <person name="Dima B."/>
            <person name="Sanchez-Garcia M."/>
            <person name="Sanchez-Ramirez S."/>
            <person name="Szollosi G.J."/>
            <person name="Szarkandi J.G."/>
            <person name="Papp V."/>
            <person name="Albert L."/>
            <person name="Andreopoulos W."/>
            <person name="Angelini C."/>
            <person name="Antonin V."/>
            <person name="Barry K.W."/>
            <person name="Bougher N.L."/>
            <person name="Buchanan P."/>
            <person name="Buyck B."/>
            <person name="Bense V."/>
            <person name="Catcheside P."/>
            <person name="Chovatia M."/>
            <person name="Cooper J."/>
            <person name="Damon W."/>
            <person name="Desjardin D."/>
            <person name="Finy P."/>
            <person name="Geml J."/>
            <person name="Haridas S."/>
            <person name="Hughes K."/>
            <person name="Justo A."/>
            <person name="Karasinski D."/>
            <person name="Kautmanova I."/>
            <person name="Kiss B."/>
            <person name="Kocsube S."/>
            <person name="Kotiranta H."/>
            <person name="LaButti K.M."/>
            <person name="Lechner B.E."/>
            <person name="Liimatainen K."/>
            <person name="Lipzen A."/>
            <person name="Lukacs Z."/>
            <person name="Mihaltcheva S."/>
            <person name="Morgado L.N."/>
            <person name="Niskanen T."/>
            <person name="Noordeloos M.E."/>
            <person name="Ohm R.A."/>
            <person name="Ortiz-Santana B."/>
            <person name="Ovrebo C."/>
            <person name="Racz N."/>
            <person name="Riley R."/>
            <person name="Savchenko A."/>
            <person name="Shiryaev A."/>
            <person name="Soop K."/>
            <person name="Spirin V."/>
            <person name="Szebenyi C."/>
            <person name="Tomsovsky M."/>
            <person name="Tulloss R.E."/>
            <person name="Uehling J."/>
            <person name="Grigoriev I.V."/>
            <person name="Vagvolgyi C."/>
            <person name="Papp T."/>
            <person name="Martin F.M."/>
            <person name="Miettinen O."/>
            <person name="Hibbett D.S."/>
            <person name="Nagy L.G."/>
        </authorList>
    </citation>
    <scope>NUCLEOTIDE SEQUENCE [LARGE SCALE GENOMIC DNA]</scope>
    <source>
        <strain evidence="8 9">CBS 962.96</strain>
    </source>
</reference>
<dbReference type="PANTHER" id="PTHR46212">
    <property type="entry name" value="PEFLIN"/>
    <property type="match status" value="1"/>
</dbReference>
<dbReference type="GO" id="GO:0048306">
    <property type="term" value="F:calcium-dependent protein binding"/>
    <property type="evidence" value="ECO:0007669"/>
    <property type="project" value="UniProtKB-ARBA"/>
</dbReference>
<keyword evidence="3" id="KW-0479">Metal-binding</keyword>
<dbReference type="Gene3D" id="1.10.238.10">
    <property type="entry name" value="EF-hand"/>
    <property type="match status" value="1"/>
</dbReference>
<feature type="compositionally biased region" description="Polar residues" evidence="6">
    <location>
        <begin position="1"/>
        <end position="22"/>
    </location>
</feature>
<feature type="region of interest" description="Disordered" evidence="6">
    <location>
        <begin position="1"/>
        <end position="69"/>
    </location>
</feature>
<dbReference type="Pfam" id="PF13405">
    <property type="entry name" value="EF-hand_6"/>
    <property type="match status" value="1"/>
</dbReference>
<dbReference type="PROSITE" id="PS50222">
    <property type="entry name" value="EF_HAND_2"/>
    <property type="match status" value="2"/>
</dbReference>
<evidence type="ECO:0000256" key="2">
    <source>
        <dbReference type="ARBA" id="ARBA00022490"/>
    </source>
</evidence>
<dbReference type="EMBL" id="ML180144">
    <property type="protein sequence ID" value="THU78720.1"/>
    <property type="molecule type" value="Genomic_DNA"/>
</dbReference>
<dbReference type="GO" id="GO:0005737">
    <property type="term" value="C:cytoplasm"/>
    <property type="evidence" value="ECO:0007669"/>
    <property type="project" value="UniProtKB-SubCell"/>
</dbReference>
<keyword evidence="4" id="KW-0677">Repeat</keyword>
<dbReference type="Proteomes" id="UP000297245">
    <property type="component" value="Unassembled WGS sequence"/>
</dbReference>
<protein>
    <submittedName>
        <fullName evidence="8">EF-hand</fullName>
    </submittedName>
</protein>
<dbReference type="InterPro" id="IPR051426">
    <property type="entry name" value="Peflin/Sorcin_CaBP"/>
</dbReference>
<dbReference type="InterPro" id="IPR011992">
    <property type="entry name" value="EF-hand-dom_pair"/>
</dbReference>
<dbReference type="PROSITE" id="PS00018">
    <property type="entry name" value="EF_HAND_1"/>
    <property type="match status" value="1"/>
</dbReference>
<dbReference type="PANTHER" id="PTHR46212:SF3">
    <property type="entry name" value="GH27120P"/>
    <property type="match status" value="1"/>
</dbReference>
<evidence type="ECO:0000256" key="6">
    <source>
        <dbReference type="SAM" id="MobiDB-lite"/>
    </source>
</evidence>
<evidence type="ECO:0000313" key="8">
    <source>
        <dbReference type="EMBL" id="THU78720.1"/>
    </source>
</evidence>